<dbReference type="SUPFAM" id="SSF53335">
    <property type="entry name" value="S-adenosyl-L-methionine-dependent methyltransferases"/>
    <property type="match status" value="1"/>
</dbReference>
<evidence type="ECO:0000256" key="1">
    <source>
        <dbReference type="SAM" id="Phobius"/>
    </source>
</evidence>
<organism evidence="3 4">
    <name type="scientific">Galendromus occidentalis</name>
    <name type="common">western predatory mite</name>
    <dbReference type="NCBI Taxonomy" id="34638"/>
    <lineage>
        <taxon>Eukaryota</taxon>
        <taxon>Metazoa</taxon>
        <taxon>Ecdysozoa</taxon>
        <taxon>Arthropoda</taxon>
        <taxon>Chelicerata</taxon>
        <taxon>Arachnida</taxon>
        <taxon>Acari</taxon>
        <taxon>Parasitiformes</taxon>
        <taxon>Mesostigmata</taxon>
        <taxon>Gamasina</taxon>
        <taxon>Phytoseioidea</taxon>
        <taxon>Phytoseiidae</taxon>
        <taxon>Typhlodrominae</taxon>
        <taxon>Galendromus</taxon>
    </lineage>
</organism>
<dbReference type="PANTHER" id="PTHR45036">
    <property type="entry name" value="METHYLTRANSFERASE LIKE 7B"/>
    <property type="match status" value="1"/>
</dbReference>
<protein>
    <submittedName>
        <fullName evidence="4">Methyltransferase-like protein 7A</fullName>
    </submittedName>
</protein>
<dbReference type="InterPro" id="IPR013216">
    <property type="entry name" value="Methyltransf_11"/>
</dbReference>
<dbReference type="PANTHER" id="PTHR45036:SF1">
    <property type="entry name" value="METHYLTRANSFERASE LIKE 7A"/>
    <property type="match status" value="1"/>
</dbReference>
<dbReference type="Proteomes" id="UP000694867">
    <property type="component" value="Unplaced"/>
</dbReference>
<proteinExistence type="predicted"/>
<dbReference type="InterPro" id="IPR052356">
    <property type="entry name" value="Thiol_S-MT"/>
</dbReference>
<name>A0AAJ6QQS4_9ACAR</name>
<sequence length="268" mass="30675">MSEQSSVLQKTALSQVKFLQKRPALLWTAPLIGFVAAIILRKQVRLGGRQILSLLHGENLKTKQNAQKLARFKKVLFEDIREVVSSDPKLRSEGKIRILELSPGTGTNVEFYPRGSKLISYENDGVFEKYYQEHRHEFPHVQVEKFLKGSPENMSELEDESVDVIIGTLVCCSVEDIALTMREIKRVLAKGGKYYFVEHEQYPDKSWGYSIQKAVNPLWRVCNDGCNVSRRVSEVIEYVGFRAVNQKRYLPAEIPFLIRPLIVGYAVK</sequence>
<keyword evidence="1" id="KW-0812">Transmembrane</keyword>
<dbReference type="GeneID" id="100900820"/>
<feature type="transmembrane region" description="Helical" evidence="1">
    <location>
        <begin position="24"/>
        <end position="40"/>
    </location>
</feature>
<feature type="domain" description="Methyltransferase type 11" evidence="2">
    <location>
        <begin position="99"/>
        <end position="196"/>
    </location>
</feature>
<dbReference type="GO" id="GO:0008757">
    <property type="term" value="F:S-adenosylmethionine-dependent methyltransferase activity"/>
    <property type="evidence" value="ECO:0007669"/>
    <property type="project" value="InterPro"/>
</dbReference>
<dbReference type="InterPro" id="IPR029063">
    <property type="entry name" value="SAM-dependent_MTases_sf"/>
</dbReference>
<dbReference type="AlphaFoldDB" id="A0AAJ6QQS4"/>
<dbReference type="CDD" id="cd02440">
    <property type="entry name" value="AdoMet_MTases"/>
    <property type="match status" value="1"/>
</dbReference>
<evidence type="ECO:0000313" key="4">
    <source>
        <dbReference type="RefSeq" id="XP_003740754.2"/>
    </source>
</evidence>
<gene>
    <name evidence="4" type="primary">LOC100900820</name>
</gene>
<keyword evidence="3" id="KW-1185">Reference proteome</keyword>
<dbReference type="KEGG" id="goe:100900820"/>
<dbReference type="Gene3D" id="3.40.50.150">
    <property type="entry name" value="Vaccinia Virus protein VP39"/>
    <property type="match status" value="1"/>
</dbReference>
<reference evidence="4" key="1">
    <citation type="submission" date="2025-08" db="UniProtKB">
        <authorList>
            <consortium name="RefSeq"/>
        </authorList>
    </citation>
    <scope>IDENTIFICATION</scope>
</reference>
<keyword evidence="1" id="KW-0472">Membrane</keyword>
<keyword evidence="1" id="KW-1133">Transmembrane helix</keyword>
<dbReference type="Pfam" id="PF08241">
    <property type="entry name" value="Methyltransf_11"/>
    <property type="match status" value="1"/>
</dbReference>
<evidence type="ECO:0000259" key="2">
    <source>
        <dbReference type="Pfam" id="PF08241"/>
    </source>
</evidence>
<evidence type="ECO:0000313" key="3">
    <source>
        <dbReference type="Proteomes" id="UP000694867"/>
    </source>
</evidence>
<dbReference type="RefSeq" id="XP_003740754.2">
    <property type="nucleotide sequence ID" value="XM_003740706.2"/>
</dbReference>
<accession>A0AAJ6QQS4</accession>